<accession>A0AAV9ANK9</accession>
<keyword evidence="2" id="KW-1185">Reference proteome</keyword>
<protein>
    <submittedName>
        <fullName evidence="1">Uncharacterized protein</fullName>
    </submittedName>
</protein>
<organism evidence="1 2">
    <name type="scientific">Acorus gramineus</name>
    <name type="common">Dwarf sweet flag</name>
    <dbReference type="NCBI Taxonomy" id="55184"/>
    <lineage>
        <taxon>Eukaryota</taxon>
        <taxon>Viridiplantae</taxon>
        <taxon>Streptophyta</taxon>
        <taxon>Embryophyta</taxon>
        <taxon>Tracheophyta</taxon>
        <taxon>Spermatophyta</taxon>
        <taxon>Magnoliopsida</taxon>
        <taxon>Liliopsida</taxon>
        <taxon>Acoraceae</taxon>
        <taxon>Acorus</taxon>
    </lineage>
</organism>
<comment type="caution">
    <text evidence="1">The sequence shown here is derived from an EMBL/GenBank/DDBJ whole genome shotgun (WGS) entry which is preliminary data.</text>
</comment>
<reference evidence="1" key="1">
    <citation type="journal article" date="2023" name="Nat. Commun.">
        <title>Diploid and tetraploid genomes of Acorus and the evolution of monocots.</title>
        <authorList>
            <person name="Ma L."/>
            <person name="Liu K.W."/>
            <person name="Li Z."/>
            <person name="Hsiao Y.Y."/>
            <person name="Qi Y."/>
            <person name="Fu T."/>
            <person name="Tang G.D."/>
            <person name="Zhang D."/>
            <person name="Sun W.H."/>
            <person name="Liu D.K."/>
            <person name="Li Y."/>
            <person name="Chen G.Z."/>
            <person name="Liu X.D."/>
            <person name="Liao X.Y."/>
            <person name="Jiang Y.T."/>
            <person name="Yu X."/>
            <person name="Hao Y."/>
            <person name="Huang J."/>
            <person name="Zhao X.W."/>
            <person name="Ke S."/>
            <person name="Chen Y.Y."/>
            <person name="Wu W.L."/>
            <person name="Hsu J.L."/>
            <person name="Lin Y.F."/>
            <person name="Huang M.D."/>
            <person name="Li C.Y."/>
            <person name="Huang L."/>
            <person name="Wang Z.W."/>
            <person name="Zhao X."/>
            <person name="Zhong W.Y."/>
            <person name="Peng D.H."/>
            <person name="Ahmad S."/>
            <person name="Lan S."/>
            <person name="Zhang J.S."/>
            <person name="Tsai W.C."/>
            <person name="Van de Peer Y."/>
            <person name="Liu Z.J."/>
        </authorList>
    </citation>
    <scope>NUCLEOTIDE SEQUENCE</scope>
    <source>
        <strain evidence="1">SCP</strain>
    </source>
</reference>
<sequence>MKAIPSTYHQRLRFPTAEGIPQIRGDQVVANRCYMAAMAWTLDLPEFEEQPEDGEIHQKW</sequence>
<reference evidence="1" key="2">
    <citation type="submission" date="2023-06" db="EMBL/GenBank/DDBJ databases">
        <authorList>
            <person name="Ma L."/>
            <person name="Liu K.-W."/>
            <person name="Li Z."/>
            <person name="Hsiao Y.-Y."/>
            <person name="Qi Y."/>
            <person name="Fu T."/>
            <person name="Tang G."/>
            <person name="Zhang D."/>
            <person name="Sun W.-H."/>
            <person name="Liu D.-K."/>
            <person name="Li Y."/>
            <person name="Chen G.-Z."/>
            <person name="Liu X.-D."/>
            <person name="Liao X.-Y."/>
            <person name="Jiang Y.-T."/>
            <person name="Yu X."/>
            <person name="Hao Y."/>
            <person name="Huang J."/>
            <person name="Zhao X.-W."/>
            <person name="Ke S."/>
            <person name="Chen Y.-Y."/>
            <person name="Wu W.-L."/>
            <person name="Hsu J.-L."/>
            <person name="Lin Y.-F."/>
            <person name="Huang M.-D."/>
            <person name="Li C.-Y."/>
            <person name="Huang L."/>
            <person name="Wang Z.-W."/>
            <person name="Zhao X."/>
            <person name="Zhong W.-Y."/>
            <person name="Peng D.-H."/>
            <person name="Ahmad S."/>
            <person name="Lan S."/>
            <person name="Zhang J.-S."/>
            <person name="Tsai W.-C."/>
            <person name="Van De Peer Y."/>
            <person name="Liu Z.-J."/>
        </authorList>
    </citation>
    <scope>NUCLEOTIDE SEQUENCE</scope>
    <source>
        <strain evidence="1">SCP</strain>
        <tissue evidence="1">Leaves</tissue>
    </source>
</reference>
<dbReference type="AlphaFoldDB" id="A0AAV9ANK9"/>
<proteinExistence type="predicted"/>
<evidence type="ECO:0000313" key="1">
    <source>
        <dbReference type="EMBL" id="KAK1265657.1"/>
    </source>
</evidence>
<dbReference type="EMBL" id="JAUJYN010000008">
    <property type="protein sequence ID" value="KAK1265657.1"/>
    <property type="molecule type" value="Genomic_DNA"/>
</dbReference>
<evidence type="ECO:0000313" key="2">
    <source>
        <dbReference type="Proteomes" id="UP001179952"/>
    </source>
</evidence>
<dbReference type="Proteomes" id="UP001179952">
    <property type="component" value="Unassembled WGS sequence"/>
</dbReference>
<gene>
    <name evidence="1" type="ORF">QJS04_geneDACA014977</name>
</gene>
<name>A0AAV9ANK9_ACOGR</name>